<feature type="domain" description="CSD" evidence="2">
    <location>
        <begin position="1"/>
        <end position="69"/>
    </location>
</feature>
<gene>
    <name evidence="3" type="ORF">AVDCRST_MAG59-932</name>
</gene>
<feature type="region of interest" description="Disordered" evidence="1">
    <location>
        <begin position="48"/>
        <end position="80"/>
    </location>
</feature>
<dbReference type="InterPro" id="IPR002059">
    <property type="entry name" value="CSP_DNA-bd"/>
</dbReference>
<feature type="compositionally biased region" description="Gly residues" evidence="1">
    <location>
        <begin position="70"/>
        <end position="80"/>
    </location>
</feature>
<evidence type="ECO:0000259" key="2">
    <source>
        <dbReference type="PROSITE" id="PS51857"/>
    </source>
</evidence>
<dbReference type="CDD" id="cd04458">
    <property type="entry name" value="CSP_CDS"/>
    <property type="match status" value="1"/>
</dbReference>
<protein>
    <recommendedName>
        <fullName evidence="2">CSD domain-containing protein</fullName>
    </recommendedName>
</protein>
<dbReference type="SUPFAM" id="SSF50249">
    <property type="entry name" value="Nucleic acid-binding proteins"/>
    <property type="match status" value="1"/>
</dbReference>
<evidence type="ECO:0000256" key="1">
    <source>
        <dbReference type="SAM" id="MobiDB-lite"/>
    </source>
</evidence>
<dbReference type="InterPro" id="IPR011129">
    <property type="entry name" value="CSD"/>
</dbReference>
<dbReference type="GO" id="GO:0003676">
    <property type="term" value="F:nucleic acid binding"/>
    <property type="evidence" value="ECO:0007669"/>
    <property type="project" value="InterPro"/>
</dbReference>
<organism evidence="3">
    <name type="scientific">uncultured Thermomicrobiales bacterium</name>
    <dbReference type="NCBI Taxonomy" id="1645740"/>
    <lineage>
        <taxon>Bacteria</taxon>
        <taxon>Pseudomonadati</taxon>
        <taxon>Thermomicrobiota</taxon>
        <taxon>Thermomicrobia</taxon>
        <taxon>Thermomicrobiales</taxon>
        <taxon>environmental samples</taxon>
    </lineage>
</organism>
<dbReference type="PROSITE" id="PS51857">
    <property type="entry name" value="CSD_2"/>
    <property type="match status" value="1"/>
</dbReference>
<evidence type="ECO:0000313" key="3">
    <source>
        <dbReference type="EMBL" id="CAA9542209.1"/>
    </source>
</evidence>
<dbReference type="GO" id="GO:0005829">
    <property type="term" value="C:cytosol"/>
    <property type="evidence" value="ECO:0007669"/>
    <property type="project" value="UniProtKB-ARBA"/>
</dbReference>
<dbReference type="InterPro" id="IPR012340">
    <property type="entry name" value="NA-bd_OB-fold"/>
</dbReference>
<dbReference type="EMBL" id="CADCWF010000051">
    <property type="protein sequence ID" value="CAA9542209.1"/>
    <property type="molecule type" value="Genomic_DNA"/>
</dbReference>
<dbReference type="AlphaFoldDB" id="A0A6J4U7T1"/>
<accession>A0A6J4U7T1</accession>
<name>A0A6J4U7T1_9BACT</name>
<reference evidence="3" key="1">
    <citation type="submission" date="2020-02" db="EMBL/GenBank/DDBJ databases">
        <authorList>
            <person name="Meier V. D."/>
        </authorList>
    </citation>
    <scope>NUCLEOTIDE SEQUENCE</scope>
    <source>
        <strain evidence="3">AVDCRST_MAG59</strain>
    </source>
</reference>
<dbReference type="SMART" id="SM00357">
    <property type="entry name" value="CSP"/>
    <property type="match status" value="1"/>
</dbReference>
<dbReference type="Pfam" id="PF00313">
    <property type="entry name" value="CSD"/>
    <property type="match status" value="1"/>
</dbReference>
<proteinExistence type="predicted"/>
<sequence length="80" mass="8654">MANGIIVSLRDKGFGFIAPEGAPSNSDLFFHHTSVLGSFNDLREGQRVSYDQEPDPRDRSRQRAVNVSVTGGGAGSDEME</sequence>
<dbReference type="Gene3D" id="2.40.50.140">
    <property type="entry name" value="Nucleic acid-binding proteins"/>
    <property type="match status" value="1"/>
</dbReference>